<protein>
    <submittedName>
        <fullName evidence="2">Uncharacterized protein</fullName>
    </submittedName>
</protein>
<dbReference type="EMBL" id="KB933365">
    <property type="protein sequence ID" value="EON96021.1"/>
    <property type="molecule type" value="Genomic_DNA"/>
</dbReference>
<dbReference type="Proteomes" id="UP000014074">
    <property type="component" value="Unassembled WGS sequence"/>
</dbReference>
<dbReference type="PANTHER" id="PTHR38797:SF4">
    <property type="entry name" value="NUCLEAR PORE COMPLEX PROTEIN NUP85"/>
    <property type="match status" value="1"/>
</dbReference>
<accession>R8B9Q4</accession>
<organism evidence="2 3">
    <name type="scientific">Phaeoacremonium minimum (strain UCR-PA7)</name>
    <name type="common">Esca disease fungus</name>
    <name type="synonym">Togninia minima</name>
    <dbReference type="NCBI Taxonomy" id="1286976"/>
    <lineage>
        <taxon>Eukaryota</taxon>
        <taxon>Fungi</taxon>
        <taxon>Dikarya</taxon>
        <taxon>Ascomycota</taxon>
        <taxon>Pezizomycotina</taxon>
        <taxon>Sordariomycetes</taxon>
        <taxon>Sordariomycetidae</taxon>
        <taxon>Togniniales</taxon>
        <taxon>Togniniaceae</taxon>
        <taxon>Phaeoacremonium</taxon>
    </lineage>
</organism>
<name>R8B9Q4_PHAM7</name>
<dbReference type="PANTHER" id="PTHR38797">
    <property type="entry name" value="NUCLEAR PORE COMPLEX PROTEIN NUP85-RELATED"/>
    <property type="match status" value="1"/>
</dbReference>
<dbReference type="eggNOG" id="ENOG502SRAD">
    <property type="taxonomic scope" value="Eukaryota"/>
</dbReference>
<keyword evidence="3" id="KW-1185">Reference proteome</keyword>
<dbReference type="HOGENOM" id="CLU_035263_2_0_1"/>
<dbReference type="InterPro" id="IPR053204">
    <property type="entry name" value="Oxopyrrolidines_Biosynth-assoc"/>
</dbReference>
<evidence type="ECO:0000256" key="1">
    <source>
        <dbReference type="SAM" id="MobiDB-lite"/>
    </source>
</evidence>
<dbReference type="InterPro" id="IPR022085">
    <property type="entry name" value="OpdG"/>
</dbReference>
<gene>
    <name evidence="2" type="ORF">UCRPA7_8517</name>
</gene>
<dbReference type="OrthoDB" id="5243152at2759"/>
<dbReference type="AlphaFoldDB" id="R8B9Q4"/>
<sequence length="256" mass="28859">MSAIRFTLRGLASADGLSPRQRYVQTLTEYLQPNSTTRTEAAAKSIDTLSPLKQEDGEPSSTEDFVWGFWDDIDQIARQIPHNHAAQDKLVDVIRELKALPPTTITVWGNEQRLWTDLPLAGPVFRDAWVGPQEGDKSSQDQWVNKNAFFARLFGTRTVSWKPNFAVWTMRDALESSAEYAGKYLYEWTLNGESDEEFVNVTSSGELFSGSAGLNSERWTFWKTRFESISSELETEESTNRAREAAKQMAAIDGSS</sequence>
<dbReference type="RefSeq" id="XP_007919221.1">
    <property type="nucleotide sequence ID" value="XM_007921030.1"/>
</dbReference>
<dbReference type="Pfam" id="PF12311">
    <property type="entry name" value="DUF3632"/>
    <property type="match status" value="1"/>
</dbReference>
<dbReference type="KEGG" id="tmn:UCRPA7_8517"/>
<dbReference type="GeneID" id="19329376"/>
<proteinExistence type="predicted"/>
<reference evidence="3" key="1">
    <citation type="journal article" date="2013" name="Genome Announc.">
        <title>Draft genome sequence of the ascomycete Phaeoacremonium aleophilum strain UCR-PA7, a causal agent of the esca disease complex in grapevines.</title>
        <authorList>
            <person name="Blanco-Ulate B."/>
            <person name="Rolshausen P."/>
            <person name="Cantu D."/>
        </authorList>
    </citation>
    <scope>NUCLEOTIDE SEQUENCE [LARGE SCALE GENOMIC DNA]</scope>
    <source>
        <strain evidence="3">UCR-PA7</strain>
    </source>
</reference>
<evidence type="ECO:0000313" key="2">
    <source>
        <dbReference type="EMBL" id="EON96021.1"/>
    </source>
</evidence>
<feature type="region of interest" description="Disordered" evidence="1">
    <location>
        <begin position="235"/>
        <end position="256"/>
    </location>
</feature>
<evidence type="ECO:0000313" key="3">
    <source>
        <dbReference type="Proteomes" id="UP000014074"/>
    </source>
</evidence>